<evidence type="ECO:0000313" key="2">
    <source>
        <dbReference type="Proteomes" id="UP000237056"/>
    </source>
</evidence>
<accession>A0A2S4NBJ4</accession>
<protein>
    <submittedName>
        <fullName evidence="1">Uncharacterized protein</fullName>
    </submittedName>
</protein>
<evidence type="ECO:0000313" key="1">
    <source>
        <dbReference type="EMBL" id="POS03055.1"/>
    </source>
</evidence>
<sequence>MKKMIQAELVSIAHRILKLKNNAEIYQLHTESQKLYESLSILKFYYESYESDTQDIPEESIFQQLEAKMKSAPATITQTVSLEPESIKPTTTPVVEPEEQPIQELEIQKTVLENPVEIDEQPLPTPPINKNTSKSVAASFEELLGQEYKDPVFVKPNEYKATDVNKLGISIGLNDKIAFVSNLFNGNNEDYNRVISQLNTLTSFFEAYDFIADIVKPDYNNWEGKEEYEARFLDVLQKHFS</sequence>
<organism evidence="1 2">
    <name type="scientific">Flavobacterium croceum DSM 17960</name>
    <dbReference type="NCBI Taxonomy" id="1121886"/>
    <lineage>
        <taxon>Bacteria</taxon>
        <taxon>Pseudomonadati</taxon>
        <taxon>Bacteroidota</taxon>
        <taxon>Flavobacteriia</taxon>
        <taxon>Flavobacteriales</taxon>
        <taxon>Flavobacteriaceae</taxon>
        <taxon>Flavobacterium</taxon>
    </lineage>
</organism>
<gene>
    <name evidence="1" type="ORF">Q361_101156</name>
</gene>
<reference evidence="1 2" key="1">
    <citation type="submission" date="2018-01" db="EMBL/GenBank/DDBJ databases">
        <title>Genomic Encyclopedia of Type Strains, Phase I: the one thousand microbial genomes (KMG-I) project.</title>
        <authorList>
            <person name="Goeker M."/>
        </authorList>
    </citation>
    <scope>NUCLEOTIDE SEQUENCE [LARGE SCALE GENOMIC DNA]</scope>
    <source>
        <strain evidence="1 2">DSM 17960</strain>
    </source>
</reference>
<dbReference type="EMBL" id="PQNY01000001">
    <property type="protein sequence ID" value="POS03055.1"/>
    <property type="molecule type" value="Genomic_DNA"/>
</dbReference>
<dbReference type="Proteomes" id="UP000237056">
    <property type="component" value="Unassembled WGS sequence"/>
</dbReference>
<name>A0A2S4NBJ4_9FLAO</name>
<dbReference type="OrthoDB" id="1100725at2"/>
<dbReference type="RefSeq" id="WP_103724799.1">
    <property type="nucleotide sequence ID" value="NZ_PQNY01000001.1"/>
</dbReference>
<comment type="caution">
    <text evidence="1">The sequence shown here is derived from an EMBL/GenBank/DDBJ whole genome shotgun (WGS) entry which is preliminary data.</text>
</comment>
<dbReference type="AlphaFoldDB" id="A0A2S4NBJ4"/>
<proteinExistence type="predicted"/>
<keyword evidence="2" id="KW-1185">Reference proteome</keyword>